<dbReference type="CDD" id="cd00082">
    <property type="entry name" value="HisKA"/>
    <property type="match status" value="1"/>
</dbReference>
<protein>
    <recommendedName>
        <fullName evidence="2">histidine kinase</fullName>
        <ecNumber evidence="2">2.7.13.3</ecNumber>
    </recommendedName>
</protein>
<dbReference type="SMART" id="SM00387">
    <property type="entry name" value="HATPase_c"/>
    <property type="match status" value="1"/>
</dbReference>
<keyword evidence="12" id="KW-1185">Reference proteome</keyword>
<keyword evidence="5" id="KW-0547">Nucleotide-binding</keyword>
<dbReference type="InterPro" id="IPR035965">
    <property type="entry name" value="PAS-like_dom_sf"/>
</dbReference>
<dbReference type="InterPro" id="IPR003661">
    <property type="entry name" value="HisK_dim/P_dom"/>
</dbReference>
<proteinExistence type="predicted"/>
<dbReference type="GO" id="GO:0006355">
    <property type="term" value="P:regulation of DNA-templated transcription"/>
    <property type="evidence" value="ECO:0007669"/>
    <property type="project" value="InterPro"/>
</dbReference>
<evidence type="ECO:0000256" key="3">
    <source>
        <dbReference type="ARBA" id="ARBA00022553"/>
    </source>
</evidence>
<dbReference type="GO" id="GO:0005524">
    <property type="term" value="F:ATP binding"/>
    <property type="evidence" value="ECO:0007669"/>
    <property type="project" value="UniProtKB-KW"/>
</dbReference>
<sequence length="349" mass="38461">MVESLDGWSHLALDHLPVAIIAIDREGRIRIFNRLLAKLTGIKGDHILGKSFLKLLNGQNPGFNKLLQTLATGKEFQNLKPEFVIPVNTSTDFLANIYAIKNKSGLTAGAMAIFTPERRLQELESTIVKVEKLAILGQLATEMIHEIRNPLTAVSGYLQLLQQHSEGSPKKEYLDIMSAELKRINKLVSDFLQLARPGYCKRAQCSINQLITEVVALVEGEAVIRKLAINLETSEDMPIVNADSGQLKQVFLNITRNAFEALPAGGELSLRVSKDRQQDIVRVVIRDTGKGMDKQTLANMFNPFFTTKDSGAGLGMFISKKIIDNHGGHIEIQSEPARGTTVTVLLPVA</sequence>
<dbReference type="Gene3D" id="3.30.450.20">
    <property type="entry name" value="PAS domain"/>
    <property type="match status" value="1"/>
</dbReference>
<reference evidence="11 12" key="1">
    <citation type="journal article" date="2018" name="Environ. Microbiol.">
        <title>Novel energy conservation strategies and behaviour of Pelotomaculum schinkii driving syntrophic propionate catabolism.</title>
        <authorList>
            <person name="Hidalgo-Ahumada C.A.P."/>
            <person name="Nobu M.K."/>
            <person name="Narihiro T."/>
            <person name="Tamaki H."/>
            <person name="Liu W.T."/>
            <person name="Kamagata Y."/>
            <person name="Stams A.J.M."/>
            <person name="Imachi H."/>
            <person name="Sousa D.Z."/>
        </authorList>
    </citation>
    <scope>NUCLEOTIDE SEQUENCE [LARGE SCALE GENOMIC DNA]</scope>
    <source>
        <strain evidence="11 12">MGP</strain>
    </source>
</reference>
<dbReference type="Pfam" id="PF00989">
    <property type="entry name" value="PAS"/>
    <property type="match status" value="1"/>
</dbReference>
<evidence type="ECO:0000256" key="1">
    <source>
        <dbReference type="ARBA" id="ARBA00000085"/>
    </source>
</evidence>
<accession>A0A4Y7RPM8</accession>
<dbReference type="Pfam" id="PF02518">
    <property type="entry name" value="HATPase_c"/>
    <property type="match status" value="1"/>
</dbReference>
<dbReference type="SUPFAM" id="SSF55785">
    <property type="entry name" value="PYP-like sensor domain (PAS domain)"/>
    <property type="match status" value="1"/>
</dbReference>
<gene>
    <name evidence="11" type="primary">kinD</name>
    <name evidence="11" type="ORF">Pmgp_01990</name>
</gene>
<dbReference type="AlphaFoldDB" id="A0A4Y7RPM8"/>
<dbReference type="GO" id="GO:0000155">
    <property type="term" value="F:phosphorelay sensor kinase activity"/>
    <property type="evidence" value="ECO:0007669"/>
    <property type="project" value="InterPro"/>
</dbReference>
<dbReference type="SMART" id="SM00388">
    <property type="entry name" value="HisKA"/>
    <property type="match status" value="1"/>
</dbReference>
<dbReference type="PROSITE" id="PS50109">
    <property type="entry name" value="HIS_KIN"/>
    <property type="match status" value="1"/>
</dbReference>
<keyword evidence="7" id="KW-0067">ATP-binding</keyword>
<dbReference type="InterPro" id="IPR003594">
    <property type="entry name" value="HATPase_dom"/>
</dbReference>
<keyword evidence="3" id="KW-0597">Phosphoprotein</keyword>
<dbReference type="CDD" id="cd00130">
    <property type="entry name" value="PAS"/>
    <property type="match status" value="1"/>
</dbReference>
<evidence type="ECO:0000313" key="11">
    <source>
        <dbReference type="EMBL" id="TEB10974.1"/>
    </source>
</evidence>
<dbReference type="InterPro" id="IPR000014">
    <property type="entry name" value="PAS"/>
</dbReference>
<dbReference type="Gene3D" id="1.10.287.130">
    <property type="match status" value="1"/>
</dbReference>
<dbReference type="EMBL" id="QFFZ01000019">
    <property type="protein sequence ID" value="TEB10974.1"/>
    <property type="molecule type" value="Genomic_DNA"/>
</dbReference>
<evidence type="ECO:0000256" key="7">
    <source>
        <dbReference type="ARBA" id="ARBA00022840"/>
    </source>
</evidence>
<dbReference type="SMART" id="SM00091">
    <property type="entry name" value="PAS"/>
    <property type="match status" value="1"/>
</dbReference>
<evidence type="ECO:0000256" key="4">
    <source>
        <dbReference type="ARBA" id="ARBA00022679"/>
    </source>
</evidence>
<evidence type="ECO:0000256" key="5">
    <source>
        <dbReference type="ARBA" id="ARBA00022741"/>
    </source>
</evidence>
<keyword evidence="8" id="KW-0902">Two-component regulatory system</keyword>
<dbReference type="PANTHER" id="PTHR43065:SF10">
    <property type="entry name" value="PEROXIDE STRESS-ACTIVATED HISTIDINE KINASE MAK3"/>
    <property type="match status" value="1"/>
</dbReference>
<dbReference type="Proteomes" id="UP000297597">
    <property type="component" value="Unassembled WGS sequence"/>
</dbReference>
<keyword evidence="6 11" id="KW-0418">Kinase</keyword>
<evidence type="ECO:0000256" key="6">
    <source>
        <dbReference type="ARBA" id="ARBA00022777"/>
    </source>
</evidence>
<feature type="domain" description="Histidine kinase" evidence="9">
    <location>
        <begin position="142"/>
        <end position="349"/>
    </location>
</feature>
<dbReference type="InterPro" id="IPR004358">
    <property type="entry name" value="Sig_transdc_His_kin-like_C"/>
</dbReference>
<name>A0A4Y7RPM8_9FIRM</name>
<dbReference type="SUPFAM" id="SSF55874">
    <property type="entry name" value="ATPase domain of HSP90 chaperone/DNA topoisomerase II/histidine kinase"/>
    <property type="match status" value="1"/>
</dbReference>
<dbReference type="InterPro" id="IPR013767">
    <property type="entry name" value="PAS_fold"/>
</dbReference>
<dbReference type="Pfam" id="PF00512">
    <property type="entry name" value="HisKA"/>
    <property type="match status" value="1"/>
</dbReference>
<evidence type="ECO:0000256" key="8">
    <source>
        <dbReference type="ARBA" id="ARBA00023012"/>
    </source>
</evidence>
<dbReference type="PRINTS" id="PR00344">
    <property type="entry name" value="BCTRLSENSOR"/>
</dbReference>
<dbReference type="Gene3D" id="3.30.565.10">
    <property type="entry name" value="Histidine kinase-like ATPase, C-terminal domain"/>
    <property type="match status" value="1"/>
</dbReference>
<dbReference type="RefSeq" id="WP_134213831.1">
    <property type="nucleotide sequence ID" value="NZ_QFFZ01000019.1"/>
</dbReference>
<organism evidence="11 12">
    <name type="scientific">Pelotomaculum propionicicum</name>
    <dbReference type="NCBI Taxonomy" id="258475"/>
    <lineage>
        <taxon>Bacteria</taxon>
        <taxon>Bacillati</taxon>
        <taxon>Bacillota</taxon>
        <taxon>Clostridia</taxon>
        <taxon>Eubacteriales</taxon>
        <taxon>Desulfotomaculaceae</taxon>
        <taxon>Pelotomaculum</taxon>
    </lineage>
</organism>
<dbReference type="InterPro" id="IPR005467">
    <property type="entry name" value="His_kinase_dom"/>
</dbReference>
<feature type="domain" description="PAS" evidence="10">
    <location>
        <begin position="12"/>
        <end position="53"/>
    </location>
</feature>
<comment type="catalytic activity">
    <reaction evidence="1">
        <text>ATP + protein L-histidine = ADP + protein N-phospho-L-histidine.</text>
        <dbReference type="EC" id="2.7.13.3"/>
    </reaction>
</comment>
<evidence type="ECO:0000259" key="10">
    <source>
        <dbReference type="PROSITE" id="PS50112"/>
    </source>
</evidence>
<dbReference type="SUPFAM" id="SSF47384">
    <property type="entry name" value="Homodimeric domain of signal transducing histidine kinase"/>
    <property type="match status" value="1"/>
</dbReference>
<comment type="caution">
    <text evidence="11">The sequence shown here is derived from an EMBL/GenBank/DDBJ whole genome shotgun (WGS) entry which is preliminary data.</text>
</comment>
<dbReference type="PANTHER" id="PTHR43065">
    <property type="entry name" value="SENSOR HISTIDINE KINASE"/>
    <property type="match status" value="1"/>
</dbReference>
<dbReference type="EC" id="2.7.13.3" evidence="2"/>
<dbReference type="OrthoDB" id="9784397at2"/>
<dbReference type="InterPro" id="IPR036890">
    <property type="entry name" value="HATPase_C_sf"/>
</dbReference>
<evidence type="ECO:0000256" key="2">
    <source>
        <dbReference type="ARBA" id="ARBA00012438"/>
    </source>
</evidence>
<dbReference type="NCBIfam" id="TIGR00229">
    <property type="entry name" value="sensory_box"/>
    <property type="match status" value="1"/>
</dbReference>
<dbReference type="PROSITE" id="PS50112">
    <property type="entry name" value="PAS"/>
    <property type="match status" value="1"/>
</dbReference>
<evidence type="ECO:0000259" key="9">
    <source>
        <dbReference type="PROSITE" id="PS50109"/>
    </source>
</evidence>
<keyword evidence="4 11" id="KW-0808">Transferase</keyword>
<dbReference type="InterPro" id="IPR036097">
    <property type="entry name" value="HisK_dim/P_sf"/>
</dbReference>
<evidence type="ECO:0000313" key="12">
    <source>
        <dbReference type="Proteomes" id="UP000297597"/>
    </source>
</evidence>